<evidence type="ECO:0000313" key="3">
    <source>
        <dbReference type="EMBL" id="MBO8449876.1"/>
    </source>
</evidence>
<evidence type="ECO:0000313" key="4">
    <source>
        <dbReference type="Proteomes" id="UP000823616"/>
    </source>
</evidence>
<protein>
    <submittedName>
        <fullName evidence="3">Uncharacterized protein</fullName>
    </submittedName>
</protein>
<evidence type="ECO:0000256" key="1">
    <source>
        <dbReference type="SAM" id="Coils"/>
    </source>
</evidence>
<dbReference type="AlphaFoldDB" id="A0A9D9ENM1"/>
<reference evidence="3" key="1">
    <citation type="submission" date="2020-10" db="EMBL/GenBank/DDBJ databases">
        <authorList>
            <person name="Gilroy R."/>
        </authorList>
    </citation>
    <scope>NUCLEOTIDE SEQUENCE</scope>
    <source>
        <strain evidence="3">B3-4054</strain>
    </source>
</reference>
<dbReference type="Proteomes" id="UP000823616">
    <property type="component" value="Unassembled WGS sequence"/>
</dbReference>
<name>A0A9D9ENM1_9SPIR</name>
<feature type="region of interest" description="Disordered" evidence="2">
    <location>
        <begin position="233"/>
        <end position="255"/>
    </location>
</feature>
<sequence length="403" mass="43599">MDLSNTTLQNLILSRKKAQEDAENLYRNLGSRIFQAEDAKYKDASSDLPESYAGWKTLMSGREEAASLVFSIKDNLKRVQELGKADKDLSKSLAEAKKKLRAAGVHCAVVLWPQYTPERFPSFAPVFAAAEEEKKECAKLEERQRAVNEGVEAGKPLGRMMAQFRGAGIAAQLYYRRSRFEQCAGEAMEALVSAGAVGKLGQEIAASGTEELAQAFTPFSEAAQTVQSFAGRLEKSEAERRSVSDALEAGGAGENPARRLDELRAQIKEKDAALDNLCRARGMDHCALFFDAAGNPLPGAPDMESDAHGTLLAGIASLLAEIHSLDHKIDVTQTELKIAALEKTIARYGEEIDGLRRKTESLQEQIAKRESAIGDAASEKAGLETYLEKITAEAGGTENGGAE</sequence>
<evidence type="ECO:0000256" key="2">
    <source>
        <dbReference type="SAM" id="MobiDB-lite"/>
    </source>
</evidence>
<gene>
    <name evidence="3" type="ORF">IAA96_02095</name>
</gene>
<organism evidence="3 4">
    <name type="scientific">Candidatus Avitreponema avistercoris</name>
    <dbReference type="NCBI Taxonomy" id="2840705"/>
    <lineage>
        <taxon>Bacteria</taxon>
        <taxon>Pseudomonadati</taxon>
        <taxon>Spirochaetota</taxon>
        <taxon>Spirochaetia</taxon>
        <taxon>Spirochaetales</taxon>
        <taxon>Candidatus Avitreponema</taxon>
    </lineage>
</organism>
<accession>A0A9D9ENM1</accession>
<reference evidence="3" key="2">
    <citation type="journal article" date="2021" name="PeerJ">
        <title>Extensive microbial diversity within the chicken gut microbiome revealed by metagenomics and culture.</title>
        <authorList>
            <person name="Gilroy R."/>
            <person name="Ravi A."/>
            <person name="Getino M."/>
            <person name="Pursley I."/>
            <person name="Horton D.L."/>
            <person name="Alikhan N.F."/>
            <person name="Baker D."/>
            <person name="Gharbi K."/>
            <person name="Hall N."/>
            <person name="Watson M."/>
            <person name="Adriaenssens E.M."/>
            <person name="Foster-Nyarko E."/>
            <person name="Jarju S."/>
            <person name="Secka A."/>
            <person name="Antonio M."/>
            <person name="Oren A."/>
            <person name="Chaudhuri R.R."/>
            <person name="La Ragione R."/>
            <person name="Hildebrand F."/>
            <person name="Pallen M.J."/>
        </authorList>
    </citation>
    <scope>NUCLEOTIDE SEQUENCE</scope>
    <source>
        <strain evidence="3">B3-4054</strain>
    </source>
</reference>
<comment type="caution">
    <text evidence="3">The sequence shown here is derived from an EMBL/GenBank/DDBJ whole genome shotgun (WGS) entry which is preliminary data.</text>
</comment>
<feature type="coiled-coil region" evidence="1">
    <location>
        <begin position="331"/>
        <end position="372"/>
    </location>
</feature>
<keyword evidence="1" id="KW-0175">Coiled coil</keyword>
<dbReference type="Gene3D" id="1.10.287.1490">
    <property type="match status" value="1"/>
</dbReference>
<dbReference type="EMBL" id="JADIMS010000036">
    <property type="protein sequence ID" value="MBO8449876.1"/>
    <property type="molecule type" value="Genomic_DNA"/>
</dbReference>
<feature type="compositionally biased region" description="Basic and acidic residues" evidence="2">
    <location>
        <begin position="233"/>
        <end position="243"/>
    </location>
</feature>
<proteinExistence type="predicted"/>